<protein>
    <submittedName>
        <fullName evidence="2">Uncharacterized protein</fullName>
    </submittedName>
</protein>
<organism evidence="2 3">
    <name type="scientific">[Myrmecia] bisecta</name>
    <dbReference type="NCBI Taxonomy" id="41462"/>
    <lineage>
        <taxon>Eukaryota</taxon>
        <taxon>Viridiplantae</taxon>
        <taxon>Chlorophyta</taxon>
        <taxon>core chlorophytes</taxon>
        <taxon>Trebouxiophyceae</taxon>
        <taxon>Trebouxiales</taxon>
        <taxon>Trebouxiaceae</taxon>
        <taxon>Myrmecia</taxon>
    </lineage>
</organism>
<evidence type="ECO:0000313" key="3">
    <source>
        <dbReference type="Proteomes" id="UP001489004"/>
    </source>
</evidence>
<accession>A0AAW1QQR9</accession>
<gene>
    <name evidence="2" type="ORF">WJX72_005808</name>
</gene>
<feature type="transmembrane region" description="Helical" evidence="1">
    <location>
        <begin position="204"/>
        <end position="229"/>
    </location>
</feature>
<evidence type="ECO:0000256" key="1">
    <source>
        <dbReference type="SAM" id="Phobius"/>
    </source>
</evidence>
<feature type="transmembrane region" description="Helical" evidence="1">
    <location>
        <begin position="181"/>
        <end position="198"/>
    </location>
</feature>
<keyword evidence="1" id="KW-0472">Membrane</keyword>
<keyword evidence="1" id="KW-0812">Transmembrane</keyword>
<dbReference type="EMBL" id="JALJOR010000002">
    <property type="protein sequence ID" value="KAK9823831.1"/>
    <property type="molecule type" value="Genomic_DNA"/>
</dbReference>
<keyword evidence="1" id="KW-1133">Transmembrane helix</keyword>
<dbReference type="Proteomes" id="UP001489004">
    <property type="component" value="Unassembled WGS sequence"/>
</dbReference>
<dbReference type="InterPro" id="IPR032710">
    <property type="entry name" value="NTF2-like_dom_sf"/>
</dbReference>
<dbReference type="AlphaFoldDB" id="A0AAW1QQR9"/>
<comment type="caution">
    <text evidence="2">The sequence shown here is derived from an EMBL/GenBank/DDBJ whole genome shotgun (WGS) entry which is preliminary data.</text>
</comment>
<dbReference type="SUPFAM" id="SSF54427">
    <property type="entry name" value="NTF2-like"/>
    <property type="match status" value="1"/>
</dbReference>
<reference evidence="2 3" key="1">
    <citation type="journal article" date="2024" name="Nat. Commun.">
        <title>Phylogenomics reveals the evolutionary origins of lichenization in chlorophyte algae.</title>
        <authorList>
            <person name="Puginier C."/>
            <person name="Libourel C."/>
            <person name="Otte J."/>
            <person name="Skaloud P."/>
            <person name="Haon M."/>
            <person name="Grisel S."/>
            <person name="Petersen M."/>
            <person name="Berrin J.G."/>
            <person name="Delaux P.M."/>
            <person name="Dal Grande F."/>
            <person name="Keller J."/>
        </authorList>
    </citation>
    <scope>NUCLEOTIDE SEQUENCE [LARGE SCALE GENOMIC DNA]</scope>
    <source>
        <strain evidence="2 3">SAG 2043</strain>
    </source>
</reference>
<evidence type="ECO:0000313" key="2">
    <source>
        <dbReference type="EMBL" id="KAK9823831.1"/>
    </source>
</evidence>
<keyword evidence="3" id="KW-1185">Reference proteome</keyword>
<name>A0AAW1QQR9_9CHLO</name>
<proteinExistence type="predicted"/>
<sequence>MTSRTNAVTTDYAKTAAAHERTDKPLEVPPAVLPGTPKDFPIPADKLIQLAKKLFAEGTGLDNPDALTDDFRFEFPVVSLPKDDYIRAVAGFGLKNAFPNQNSHPYDFRVDPYEPHRVWFTVRNTATHTGPLKFGPKTYKATNTVVLGAPECMSYTFNEEGKCTSFTGGYIMDRRVGNTKGLGAVFGILAAIGAPVPSPGSLRWNLMLLTSKLAKLVGGVVNLLTFGIFKSKTA</sequence>